<evidence type="ECO:0000313" key="9">
    <source>
        <dbReference type="EMBL" id="CAG9321213.1"/>
    </source>
</evidence>
<dbReference type="PROSITE" id="PS50850">
    <property type="entry name" value="MFS"/>
    <property type="match status" value="1"/>
</dbReference>
<feature type="transmembrane region" description="Helical" evidence="7">
    <location>
        <begin position="78"/>
        <end position="97"/>
    </location>
</feature>
<dbReference type="Gene3D" id="1.20.1250.20">
    <property type="entry name" value="MFS general substrate transporter like domains"/>
    <property type="match status" value="2"/>
</dbReference>
<sequence>MDKPQILLTEKSPLIPAKPSAFDSLRAYSSSFRELMKSPKDLWYLYAFELTAYCAATMIVLSMSIYFTEVLDFSDLDAGFLIAGFGVSGVFVSIGLGHYIDRYGIKKSLLLANSFGILNFALLFIFENRYAQVFIIYTFCSIALSLQLPTAKLAVKKYTVESVRSLGYSIFYMAIFTGAALSGATVDFILSLGDTNVATFKWVFVVGFFEYVIAAIIALKLRELDYENHGEEEIDLLHKEVTGWEHTKESLSLKSFWRFFILTLLLVIVKAVYKHVFVTLPIFMYREIGEGAHFGYMLAVHKVFMIIAIPLFTMLIYYFNFYTLLAIGSLFSAIAFIPLMIAASYGSVLFFIFLVSLGEAIYAPRLIDYTLQVAPKGREGVFLAVAASPLILSVIVAGLVAGILLDSYCPDDGERECWKMWAWISGMTALMPILMIVFRKYLEQPEHEDNPYMPCAKKSKEN</sequence>
<feature type="transmembrane region" description="Helical" evidence="7">
    <location>
        <begin position="202"/>
        <end position="219"/>
    </location>
</feature>
<feature type="transmembrane region" description="Helical" evidence="7">
    <location>
        <begin position="380"/>
        <end position="405"/>
    </location>
</feature>
<feature type="domain" description="Major facilitator superfamily (MFS) profile" evidence="8">
    <location>
        <begin position="35"/>
        <end position="443"/>
    </location>
</feature>
<comment type="subcellular location">
    <subcellularLocation>
        <location evidence="1">Cell membrane</location>
        <topology evidence="1">Multi-pass membrane protein</topology>
    </subcellularLocation>
</comment>
<dbReference type="InterPro" id="IPR050171">
    <property type="entry name" value="MFS_Transporters"/>
</dbReference>
<keyword evidence="2" id="KW-0813">Transport</keyword>
<keyword evidence="3" id="KW-1003">Cell membrane</keyword>
<evidence type="ECO:0000256" key="2">
    <source>
        <dbReference type="ARBA" id="ARBA00022448"/>
    </source>
</evidence>
<evidence type="ECO:0000256" key="3">
    <source>
        <dbReference type="ARBA" id="ARBA00022475"/>
    </source>
</evidence>
<proteinExistence type="predicted"/>
<keyword evidence="6 7" id="KW-0472">Membrane</keyword>
<dbReference type="InterPro" id="IPR011701">
    <property type="entry name" value="MFS"/>
</dbReference>
<feature type="transmembrane region" description="Helical" evidence="7">
    <location>
        <begin position="132"/>
        <end position="149"/>
    </location>
</feature>
<dbReference type="GO" id="GO:0022857">
    <property type="term" value="F:transmembrane transporter activity"/>
    <property type="evidence" value="ECO:0007669"/>
    <property type="project" value="InterPro"/>
</dbReference>
<keyword evidence="10" id="KW-1185">Reference proteome</keyword>
<reference evidence="9" key="1">
    <citation type="submission" date="2021-09" db="EMBL/GenBank/DDBJ databases">
        <authorList>
            <consortium name="AG Swart"/>
            <person name="Singh M."/>
            <person name="Singh A."/>
            <person name="Seah K."/>
            <person name="Emmerich C."/>
        </authorList>
    </citation>
    <scope>NUCLEOTIDE SEQUENCE</scope>
    <source>
        <strain evidence="9">ATCC30299</strain>
    </source>
</reference>
<feature type="transmembrane region" description="Helical" evidence="7">
    <location>
        <begin position="170"/>
        <end position="190"/>
    </location>
</feature>
<dbReference type="InterPro" id="IPR036259">
    <property type="entry name" value="MFS_trans_sf"/>
</dbReference>
<dbReference type="PANTHER" id="PTHR23517:SF3">
    <property type="entry name" value="INTEGRAL MEMBRANE TRANSPORT PROTEIN"/>
    <property type="match status" value="1"/>
</dbReference>
<protein>
    <recommendedName>
        <fullName evidence="8">Major facilitator superfamily (MFS) profile domain-containing protein</fullName>
    </recommendedName>
</protein>
<evidence type="ECO:0000256" key="1">
    <source>
        <dbReference type="ARBA" id="ARBA00004651"/>
    </source>
</evidence>
<gene>
    <name evidence="9" type="ORF">BSTOLATCC_MIC27777</name>
</gene>
<dbReference type="Proteomes" id="UP001162131">
    <property type="component" value="Unassembled WGS sequence"/>
</dbReference>
<evidence type="ECO:0000313" key="10">
    <source>
        <dbReference type="Proteomes" id="UP001162131"/>
    </source>
</evidence>
<feature type="transmembrane region" description="Helical" evidence="7">
    <location>
        <begin position="420"/>
        <end position="438"/>
    </location>
</feature>
<evidence type="ECO:0000256" key="5">
    <source>
        <dbReference type="ARBA" id="ARBA00022989"/>
    </source>
</evidence>
<evidence type="ECO:0000256" key="7">
    <source>
        <dbReference type="SAM" id="Phobius"/>
    </source>
</evidence>
<dbReference type="SUPFAM" id="SSF103473">
    <property type="entry name" value="MFS general substrate transporter"/>
    <property type="match status" value="1"/>
</dbReference>
<accession>A0AAU9JC90</accession>
<dbReference type="InterPro" id="IPR020846">
    <property type="entry name" value="MFS_dom"/>
</dbReference>
<comment type="caution">
    <text evidence="9">The sequence shown here is derived from an EMBL/GenBank/DDBJ whole genome shotgun (WGS) entry which is preliminary data.</text>
</comment>
<evidence type="ECO:0000256" key="4">
    <source>
        <dbReference type="ARBA" id="ARBA00022692"/>
    </source>
</evidence>
<feature type="transmembrane region" description="Helical" evidence="7">
    <location>
        <begin position="43"/>
        <end position="66"/>
    </location>
</feature>
<keyword evidence="4 7" id="KW-0812">Transmembrane</keyword>
<feature type="transmembrane region" description="Helical" evidence="7">
    <location>
        <begin position="256"/>
        <end position="273"/>
    </location>
</feature>
<evidence type="ECO:0000259" key="8">
    <source>
        <dbReference type="PROSITE" id="PS50850"/>
    </source>
</evidence>
<name>A0AAU9JC90_9CILI</name>
<dbReference type="AlphaFoldDB" id="A0AAU9JC90"/>
<dbReference type="GO" id="GO:0005886">
    <property type="term" value="C:plasma membrane"/>
    <property type="evidence" value="ECO:0007669"/>
    <property type="project" value="UniProtKB-SubCell"/>
</dbReference>
<dbReference type="Pfam" id="PF07690">
    <property type="entry name" value="MFS_1"/>
    <property type="match status" value="1"/>
</dbReference>
<dbReference type="EMBL" id="CAJZBQ010000027">
    <property type="protein sequence ID" value="CAG9321213.1"/>
    <property type="molecule type" value="Genomic_DNA"/>
</dbReference>
<evidence type="ECO:0000256" key="6">
    <source>
        <dbReference type="ARBA" id="ARBA00023136"/>
    </source>
</evidence>
<keyword evidence="5 7" id="KW-1133">Transmembrane helix</keyword>
<organism evidence="9 10">
    <name type="scientific">Blepharisma stoltei</name>
    <dbReference type="NCBI Taxonomy" id="1481888"/>
    <lineage>
        <taxon>Eukaryota</taxon>
        <taxon>Sar</taxon>
        <taxon>Alveolata</taxon>
        <taxon>Ciliophora</taxon>
        <taxon>Postciliodesmatophora</taxon>
        <taxon>Heterotrichea</taxon>
        <taxon>Heterotrichida</taxon>
        <taxon>Blepharismidae</taxon>
        <taxon>Blepharisma</taxon>
    </lineage>
</organism>
<dbReference type="PANTHER" id="PTHR23517">
    <property type="entry name" value="RESISTANCE PROTEIN MDTM, PUTATIVE-RELATED-RELATED"/>
    <property type="match status" value="1"/>
</dbReference>
<feature type="transmembrane region" description="Helical" evidence="7">
    <location>
        <begin position="109"/>
        <end position="126"/>
    </location>
</feature>
<feature type="transmembrane region" description="Helical" evidence="7">
    <location>
        <begin position="348"/>
        <end position="368"/>
    </location>
</feature>